<dbReference type="Pfam" id="PF04971">
    <property type="entry name" value="Phage_holin_2_1"/>
    <property type="match status" value="1"/>
</dbReference>
<dbReference type="AlphaFoldDB" id="A0A9X3ZLN3"/>
<protein>
    <submittedName>
        <fullName evidence="2">Phage holin family protein</fullName>
    </submittedName>
</protein>
<reference evidence="2" key="1">
    <citation type="submission" date="2022-07" db="EMBL/GenBank/DDBJ databases">
        <title>Genome-based characterization of novel serogroup A variants of Pasteurella multocida.</title>
        <authorList>
            <person name="Prajapati A."/>
            <person name="Yogisharadhya R."/>
            <person name="Mohanty N."/>
            <person name="Chanda M."/>
            <person name="Mendem S.K."/>
            <person name="Siddaramappa S."/>
            <person name="Shivachandra S.B."/>
        </authorList>
    </citation>
    <scope>NUCLEOTIDE SEQUENCE</scope>
    <source>
        <strain evidence="2">NIVEDIPm19</strain>
    </source>
</reference>
<keyword evidence="1" id="KW-0812">Transmembrane</keyword>
<comment type="caution">
    <text evidence="2">The sequence shown here is derived from an EMBL/GenBank/DDBJ whole genome shotgun (WGS) entry which is preliminary data.</text>
</comment>
<dbReference type="Proteomes" id="UP001145481">
    <property type="component" value="Unassembled WGS sequence"/>
</dbReference>
<name>A0A9X3ZLN3_PASMD</name>
<keyword evidence="1" id="KW-1133">Transmembrane helix</keyword>
<evidence type="ECO:0000313" key="3">
    <source>
        <dbReference type="Proteomes" id="UP001145481"/>
    </source>
</evidence>
<sequence length="70" mass="8099">MFKNTEHNAYFGSAVAGFFAQLSWGDIGAIFGILFGLLTVLTNWYFKRKEDKRAEKALELMRDKYNNEKS</sequence>
<evidence type="ECO:0000256" key="1">
    <source>
        <dbReference type="SAM" id="Phobius"/>
    </source>
</evidence>
<dbReference type="GO" id="GO:0001907">
    <property type="term" value="P:symbiont-mediated killing of host cell"/>
    <property type="evidence" value="ECO:0007669"/>
    <property type="project" value="InterPro"/>
</dbReference>
<feature type="transmembrane region" description="Helical" evidence="1">
    <location>
        <begin position="27"/>
        <end position="46"/>
    </location>
</feature>
<proteinExistence type="predicted"/>
<dbReference type="RefSeq" id="WP_016533245.1">
    <property type="nucleotide sequence ID" value="NZ_CP111083.1"/>
</dbReference>
<dbReference type="EMBL" id="JANJHC010000013">
    <property type="protein sequence ID" value="MDA5623300.1"/>
    <property type="molecule type" value="Genomic_DNA"/>
</dbReference>
<evidence type="ECO:0000313" key="2">
    <source>
        <dbReference type="EMBL" id="MDA5623300.1"/>
    </source>
</evidence>
<accession>A0A9X3ZLN3</accession>
<dbReference type="GO" id="GO:0140911">
    <property type="term" value="F:pore-forming activity"/>
    <property type="evidence" value="ECO:0007669"/>
    <property type="project" value="InterPro"/>
</dbReference>
<gene>
    <name evidence="2" type="ORF">NM948_07025</name>
</gene>
<organism evidence="2 3">
    <name type="scientific">Pasteurella multocida</name>
    <dbReference type="NCBI Taxonomy" id="747"/>
    <lineage>
        <taxon>Bacteria</taxon>
        <taxon>Pseudomonadati</taxon>
        <taxon>Pseudomonadota</taxon>
        <taxon>Gammaproteobacteria</taxon>
        <taxon>Pasteurellales</taxon>
        <taxon>Pasteurellaceae</taxon>
        <taxon>Pasteurella</taxon>
    </lineage>
</organism>
<keyword evidence="1" id="KW-0472">Membrane</keyword>
<dbReference type="InterPro" id="IPR007054">
    <property type="entry name" value="Lysis_S"/>
</dbReference>